<comment type="caution">
    <text evidence="1">The sequence shown here is derived from an EMBL/GenBank/DDBJ whole genome shotgun (WGS) entry which is preliminary data.</text>
</comment>
<evidence type="ECO:0000313" key="2">
    <source>
        <dbReference type="Proteomes" id="UP001185927"/>
    </source>
</evidence>
<reference evidence="1 2" key="1">
    <citation type="submission" date="2023-10" db="EMBL/GenBank/DDBJ databases">
        <title>Development of a sustainable strategy for remediation of hydrocarbon-contaminated territories based on the waste exchange concept.</title>
        <authorList>
            <person name="Krivoruchko A."/>
        </authorList>
    </citation>
    <scope>NUCLEOTIDE SEQUENCE [LARGE SCALE GENOMIC DNA]</scope>
    <source>
        <strain evidence="1 2">IEGM 1203</strain>
    </source>
</reference>
<evidence type="ECO:0000313" key="1">
    <source>
        <dbReference type="EMBL" id="MDV6266551.1"/>
    </source>
</evidence>
<protein>
    <submittedName>
        <fullName evidence="1">Uncharacterized protein</fullName>
    </submittedName>
</protein>
<keyword evidence="2" id="KW-1185">Reference proteome</keyword>
<accession>A0ABU4BQR6</accession>
<sequence length="42" mass="4597">MWWITEIVVGWTTAGALVAVWLGRAINNAELEDRAASSGEHD</sequence>
<dbReference type="EMBL" id="JAWLKB010000003">
    <property type="protein sequence ID" value="MDV6266551.1"/>
    <property type="molecule type" value="Genomic_DNA"/>
</dbReference>
<proteinExistence type="predicted"/>
<gene>
    <name evidence="1" type="ORF">R3Q16_08035</name>
</gene>
<dbReference type="Proteomes" id="UP001185927">
    <property type="component" value="Unassembled WGS sequence"/>
</dbReference>
<name>A0ABU4BQR6_RHOGO</name>
<dbReference type="RefSeq" id="WP_317540989.1">
    <property type="nucleotide sequence ID" value="NZ_JAWLKB010000003.1"/>
</dbReference>
<organism evidence="1 2">
    <name type="scientific">Rhodococcus globerulus</name>
    <dbReference type="NCBI Taxonomy" id="33008"/>
    <lineage>
        <taxon>Bacteria</taxon>
        <taxon>Bacillati</taxon>
        <taxon>Actinomycetota</taxon>
        <taxon>Actinomycetes</taxon>
        <taxon>Mycobacteriales</taxon>
        <taxon>Nocardiaceae</taxon>
        <taxon>Rhodococcus</taxon>
    </lineage>
</organism>